<evidence type="ECO:0000313" key="1">
    <source>
        <dbReference type="EMBL" id="VUX18233.1"/>
    </source>
</evidence>
<evidence type="ECO:0000313" key="2">
    <source>
        <dbReference type="Proteomes" id="UP000363661"/>
    </source>
</evidence>
<accession>A0A564UFF1</accession>
<sequence>MAKTNQETVTAFGEVICSSNTAHTYCAANNTKNRTTSNDNRLMIYYQGMKLYILDEFQSDALLQLLRTLKKL</sequence>
<keyword evidence="2" id="KW-1185">Reference proteome</keyword>
<proteinExistence type="predicted"/>
<name>A0A564UFF1_9FIRM</name>
<dbReference type="AlphaFoldDB" id="A0A564UFF1"/>
<dbReference type="EMBL" id="CABHNA010000080">
    <property type="protein sequence ID" value="VUX18233.1"/>
    <property type="molecule type" value="Genomic_DNA"/>
</dbReference>
<reference evidence="1 2" key="1">
    <citation type="submission" date="2019-07" db="EMBL/GenBank/DDBJ databases">
        <authorList>
            <person name="Hibberd C M."/>
            <person name="Gehrig L. J."/>
            <person name="Chang H.-W."/>
            <person name="Venkatesh S."/>
        </authorList>
    </citation>
    <scope>NUCLEOTIDE SEQUENCE [LARGE SCALE GENOMIC DNA]</scope>
    <source>
        <strain evidence="1">Ruminococcus_torques_SSTS_Bg7063</strain>
    </source>
</reference>
<protein>
    <submittedName>
        <fullName evidence="1">Uncharacterized protein</fullName>
    </submittedName>
</protein>
<dbReference type="RefSeq" id="WP_144367650.1">
    <property type="nucleotide sequence ID" value="NZ_CABHNA010000080.1"/>
</dbReference>
<dbReference type="Proteomes" id="UP000363661">
    <property type="component" value="Unassembled WGS sequence"/>
</dbReference>
<gene>
    <name evidence="1" type="ORF">RTSSTS7063_02395</name>
</gene>
<organism evidence="1 2">
    <name type="scientific">[Ruminococcus] torques</name>
    <dbReference type="NCBI Taxonomy" id="33039"/>
    <lineage>
        <taxon>Bacteria</taxon>
        <taxon>Bacillati</taxon>
        <taxon>Bacillota</taxon>
        <taxon>Clostridia</taxon>
        <taxon>Lachnospirales</taxon>
        <taxon>Lachnospiraceae</taxon>
        <taxon>Mediterraneibacter</taxon>
    </lineage>
</organism>